<dbReference type="Pfam" id="PF00098">
    <property type="entry name" value="zf-CCHC"/>
    <property type="match status" value="1"/>
</dbReference>
<evidence type="ECO:0000313" key="5">
    <source>
        <dbReference type="Proteomes" id="UP001259832"/>
    </source>
</evidence>
<dbReference type="AlphaFoldDB" id="A0AAD9LBY4"/>
<name>A0AAD9LBY4_9STRA</name>
<keyword evidence="1" id="KW-0479">Metal-binding</keyword>
<keyword evidence="5" id="KW-1185">Reference proteome</keyword>
<feature type="compositionally biased region" description="Basic and acidic residues" evidence="2">
    <location>
        <begin position="111"/>
        <end position="128"/>
    </location>
</feature>
<dbReference type="InterPro" id="IPR036875">
    <property type="entry name" value="Znf_CCHC_sf"/>
</dbReference>
<feature type="region of interest" description="Disordered" evidence="2">
    <location>
        <begin position="80"/>
        <end position="128"/>
    </location>
</feature>
<accession>A0AAD9LBY4</accession>
<dbReference type="InterPro" id="IPR001878">
    <property type="entry name" value="Znf_CCHC"/>
</dbReference>
<dbReference type="Gene3D" id="4.10.60.10">
    <property type="entry name" value="Zinc finger, CCHC-type"/>
    <property type="match status" value="1"/>
</dbReference>
<evidence type="ECO:0000256" key="1">
    <source>
        <dbReference type="PROSITE-ProRule" id="PRU00047"/>
    </source>
</evidence>
<dbReference type="SUPFAM" id="SSF57756">
    <property type="entry name" value="Retrovirus zinc finger-like domains"/>
    <property type="match status" value="1"/>
</dbReference>
<evidence type="ECO:0000259" key="3">
    <source>
        <dbReference type="PROSITE" id="PS50158"/>
    </source>
</evidence>
<feature type="domain" description="CCHC-type" evidence="3">
    <location>
        <begin position="127"/>
        <end position="142"/>
    </location>
</feature>
<gene>
    <name evidence="4" type="ORF">P3T76_014607</name>
</gene>
<evidence type="ECO:0000313" key="4">
    <source>
        <dbReference type="EMBL" id="KAK1929932.1"/>
    </source>
</evidence>
<protein>
    <recommendedName>
        <fullName evidence="3">CCHC-type domain-containing protein</fullName>
    </recommendedName>
</protein>
<keyword evidence="1" id="KW-0863">Zinc-finger</keyword>
<evidence type="ECO:0000256" key="2">
    <source>
        <dbReference type="SAM" id="MobiDB-lite"/>
    </source>
</evidence>
<dbReference type="GO" id="GO:0008270">
    <property type="term" value="F:zinc ion binding"/>
    <property type="evidence" value="ECO:0007669"/>
    <property type="project" value="UniProtKB-KW"/>
</dbReference>
<keyword evidence="1" id="KW-0862">Zinc</keyword>
<proteinExistence type="predicted"/>
<comment type="caution">
    <text evidence="4">The sequence shown here is derived from an EMBL/GenBank/DDBJ whole genome shotgun (WGS) entry which is preliminary data.</text>
</comment>
<feature type="compositionally biased region" description="Basic and acidic residues" evidence="2">
    <location>
        <begin position="80"/>
        <end position="89"/>
    </location>
</feature>
<dbReference type="PROSITE" id="PS50158">
    <property type="entry name" value="ZF_CCHC"/>
    <property type="match status" value="1"/>
</dbReference>
<dbReference type="SMART" id="SM00343">
    <property type="entry name" value="ZnF_C2HC"/>
    <property type="match status" value="1"/>
</dbReference>
<organism evidence="4 5">
    <name type="scientific">Phytophthora citrophthora</name>
    <dbReference type="NCBI Taxonomy" id="4793"/>
    <lineage>
        <taxon>Eukaryota</taxon>
        <taxon>Sar</taxon>
        <taxon>Stramenopiles</taxon>
        <taxon>Oomycota</taxon>
        <taxon>Peronosporomycetes</taxon>
        <taxon>Peronosporales</taxon>
        <taxon>Peronosporaceae</taxon>
        <taxon>Phytophthora</taxon>
    </lineage>
</organism>
<reference evidence="4" key="1">
    <citation type="submission" date="2023-08" db="EMBL/GenBank/DDBJ databases">
        <title>Reference Genome Resource for the Citrus Pathogen Phytophthora citrophthora.</title>
        <authorList>
            <person name="Moller H."/>
            <person name="Coetzee B."/>
            <person name="Rose L.J."/>
            <person name="Van Niekerk J.M."/>
        </authorList>
    </citation>
    <scope>NUCLEOTIDE SEQUENCE</scope>
    <source>
        <strain evidence="4">STE-U-9442</strain>
    </source>
</reference>
<dbReference type="EMBL" id="JASMQC010000043">
    <property type="protein sequence ID" value="KAK1929932.1"/>
    <property type="molecule type" value="Genomic_DNA"/>
</dbReference>
<dbReference type="GO" id="GO:0003676">
    <property type="term" value="F:nucleic acid binding"/>
    <property type="evidence" value="ECO:0007669"/>
    <property type="project" value="InterPro"/>
</dbReference>
<dbReference type="Proteomes" id="UP001259832">
    <property type="component" value="Unassembled WGS sequence"/>
</dbReference>
<sequence length="151" mass="17596">MADKQRSQELQAAFAIHRVLKRHKQPHETEYKKELRRTGKGYKIQEAFYVAVFINGVGKQELSHLLKESNPKDLDTAAKEAILLERSDGADPPLLGEKENKRPRAPSPAAARHDHELPPKRPRQDSRRCYQCQQFGHIARDCSHRQRWDRR</sequence>